<accession>A0ABR4NA16</accession>
<comment type="caution">
    <text evidence="1">The sequence shown here is derived from an EMBL/GenBank/DDBJ whole genome shotgun (WGS) entry which is preliminary data.</text>
</comment>
<dbReference type="Gene3D" id="1.25.40.990">
    <property type="match status" value="1"/>
</dbReference>
<dbReference type="EMBL" id="JADGIZ020000017">
    <property type="protein sequence ID" value="KAL2916294.1"/>
    <property type="molecule type" value="Genomic_DNA"/>
</dbReference>
<reference evidence="1 2" key="1">
    <citation type="submission" date="2023-09" db="EMBL/GenBank/DDBJ databases">
        <title>Pangenome analysis of Batrachochytrium dendrobatidis and related Chytrids.</title>
        <authorList>
            <person name="Yacoub M.N."/>
            <person name="Stajich J.E."/>
            <person name="James T.Y."/>
        </authorList>
    </citation>
    <scope>NUCLEOTIDE SEQUENCE [LARGE SCALE GENOMIC DNA]</scope>
    <source>
        <strain evidence="1 2">JEL0888</strain>
    </source>
</reference>
<organism evidence="1 2">
    <name type="scientific">Polyrhizophydium stewartii</name>
    <dbReference type="NCBI Taxonomy" id="2732419"/>
    <lineage>
        <taxon>Eukaryota</taxon>
        <taxon>Fungi</taxon>
        <taxon>Fungi incertae sedis</taxon>
        <taxon>Chytridiomycota</taxon>
        <taxon>Chytridiomycota incertae sedis</taxon>
        <taxon>Chytridiomycetes</taxon>
        <taxon>Rhizophydiales</taxon>
        <taxon>Rhizophydiales incertae sedis</taxon>
        <taxon>Polyrhizophydium</taxon>
    </lineage>
</organism>
<keyword evidence="2" id="KW-1185">Reference proteome</keyword>
<dbReference type="Proteomes" id="UP001527925">
    <property type="component" value="Unassembled WGS sequence"/>
</dbReference>
<proteinExistence type="predicted"/>
<dbReference type="PANTHER" id="PTHR39398">
    <property type="entry name" value="YALI0F14311P"/>
    <property type="match status" value="1"/>
</dbReference>
<evidence type="ECO:0000313" key="2">
    <source>
        <dbReference type="Proteomes" id="UP001527925"/>
    </source>
</evidence>
<sequence>MRRTQRDFGSIPRTNDLDSLSFVSRQLGPDAASSGTSLRDHAVQERFLEHILSKPRASQVDLDHLVMSVRKLREGVLASGRVDAFAVRVYETAARICIEAGHTAELFKSLIHLVRELYPAVPPDSAETQALMSGCLLLLLVCDVSQAGDPERCHGDAREIVQVYSQLPDGVRSSSPVERAMRLLSALVRDIDYVALSRVLAQAGAVERRLIAGMLARARPRILRILARAYFTIPLGVLLRHLCLDGDGDGDGGGEDALAQLLADVLPARPAQTQAGVVALRAPPGQRARPMKAAA</sequence>
<evidence type="ECO:0000313" key="1">
    <source>
        <dbReference type="EMBL" id="KAL2916294.1"/>
    </source>
</evidence>
<gene>
    <name evidence="1" type="ORF">HK105_204050</name>
</gene>
<dbReference type="PANTHER" id="PTHR39398:SF1">
    <property type="entry name" value="CSN8_PSMD8_EIF3K DOMAIN-CONTAINING PROTEIN"/>
    <property type="match status" value="1"/>
</dbReference>
<name>A0ABR4NA16_9FUNG</name>
<protein>
    <submittedName>
        <fullName evidence="1">Uncharacterized protein</fullName>
    </submittedName>
</protein>